<feature type="domain" description="Tudor" evidence="6">
    <location>
        <begin position="824"/>
        <end position="882"/>
    </location>
</feature>
<feature type="domain" description="TNase-like" evidence="7">
    <location>
        <begin position="357"/>
        <end position="509"/>
    </location>
</feature>
<dbReference type="InterPro" id="IPR035437">
    <property type="entry name" value="SNase_OB-fold_sf"/>
</dbReference>
<reference evidence="9" key="2">
    <citation type="submission" date="2023-11" db="UniProtKB">
        <authorList>
            <consortium name="WormBaseParasite"/>
        </authorList>
    </citation>
    <scope>IDENTIFICATION</scope>
</reference>
<feature type="domain" description="TNase-like" evidence="7">
    <location>
        <begin position="192"/>
        <end position="336"/>
    </location>
</feature>
<evidence type="ECO:0008006" key="10">
    <source>
        <dbReference type="Google" id="ProtNLM"/>
    </source>
</evidence>
<comment type="subcellular location">
    <subcellularLocation>
        <location evidence="1 4">Cytoplasm</location>
    </subcellularLocation>
</comment>
<dbReference type="SMART" id="SM00318">
    <property type="entry name" value="SNc"/>
    <property type="match status" value="4"/>
</dbReference>
<accession>A0AA85KDQ8</accession>
<dbReference type="SMART" id="SM00333">
    <property type="entry name" value="TUDOR"/>
    <property type="match status" value="1"/>
</dbReference>
<organism evidence="8 9">
    <name type="scientific">Trichobilharzia regenti</name>
    <name type="common">Nasal bird schistosome</name>
    <dbReference type="NCBI Taxonomy" id="157069"/>
    <lineage>
        <taxon>Eukaryota</taxon>
        <taxon>Metazoa</taxon>
        <taxon>Spiralia</taxon>
        <taxon>Lophotrochozoa</taxon>
        <taxon>Platyhelminthes</taxon>
        <taxon>Trematoda</taxon>
        <taxon>Digenea</taxon>
        <taxon>Strigeidida</taxon>
        <taxon>Schistosomatoidea</taxon>
        <taxon>Schistosomatidae</taxon>
        <taxon>Trichobilharzia</taxon>
    </lineage>
</organism>
<dbReference type="Proteomes" id="UP000050795">
    <property type="component" value="Unassembled WGS sequence"/>
</dbReference>
<dbReference type="AlphaFoldDB" id="A0AA85KDQ8"/>
<evidence type="ECO:0000256" key="5">
    <source>
        <dbReference type="SAM" id="MobiDB-lite"/>
    </source>
</evidence>
<evidence type="ECO:0000256" key="4">
    <source>
        <dbReference type="PIRNR" id="PIRNR017179"/>
    </source>
</evidence>
<dbReference type="Pfam" id="PF00567">
    <property type="entry name" value="TUDOR"/>
    <property type="match status" value="1"/>
</dbReference>
<name>A0AA85KDQ8_TRIRE</name>
<dbReference type="PANTHER" id="PTHR12302:SF2">
    <property type="entry name" value="STAPHYLOCOCCAL NUCLEASE DOMAIN-CONTAINING PROTEIN 1"/>
    <property type="match status" value="1"/>
</dbReference>
<protein>
    <recommendedName>
        <fullName evidence="10">Micrococcal nuclease</fullName>
    </recommendedName>
</protein>
<sequence length="1027" mass="113366">MSSPSNDKQDVKPVGPPSLFLGIVKQVLTGDTIVIRDRPVNGPPPERTIVLSNISCGRIARKPTVGNPSGIPEDPFAWEAREFARSLLIGKEVCYSVETELPSGRKYGCVYLGKSTSGDNVALALVEQGLAEVRRLNPTLAEKNKVYQQLLAAQEQAKSLGKGRWSSEPALIRSVLWSVEDTRAFFEKYKNQPLKAVVENVRDGCSVQAFILPESLQEGPNTFVLLTVAMSGIKSPSIRYEDGKMVAEPWGHDALFFVESRLLQRDITIMIESVFNQNFVGSIIHPNGNIAELLLRQGLARCIDWNLSLVSVPGAADAYRAAEKFAKERRLRLWEDYQPIQATEQQVETVRTIVPGKTFSGIICEVGNGDNVSVKCADGVHKFFLSSIRAPRPQVTGKEEEPPAQRTRIRPLYDIPYVFEAREVLRRYIGKPVTVHVDYIQPKTPNTVDERICATVQSENTNLALDLVSKGLASVIRYRNANDSRTTFYADLLGAEEIAQSKGLGMYSKQDPPVHRIADLTGNVAKSRQFLSFLQRAERLDGLVEFVFSASRFRVYIPRETCIITLLLSGIQCPRRGRVGPDGSALPDMPFSNEAYAFAKDLCMQRDIEIKVETIDRVGNFVGWIFLDSPASSSTSNANGPEVNKSSGKKKKKPTEVVNVKPKTNLSVMLISQGYGTVHRAPATERSPYYQDLIKAEEDAKASRCGLWSSDEFVKEWEAEVKNSDFAAASGAEDGNFVPLSGVSEYLDDLSGLQINDDSASKGVNNEATKVSWKPAQVTGISKPPSGSQGLRFFAQHLSDAATLIKISQALNSQSFPSFPPESYPKKGSLCIACFSLDNCWYRARVIRSSPKSIAVQFIDFGNEEVIEAAEYSSRLSPLPSGSLMQLPPQVKEYRLAFVQLPPDVADRTFAERAFCDLVENKEVKLAVQYDSVPCGNESIKPVPAVTLLLPTVDVKSSGGSSCPTDLDISESLLSNGLVCVEPIQPQLLKRLPHNLLHKYLDAQASAKKERKNIWRYGDFRADIDQP</sequence>
<feature type="domain" description="TNase-like" evidence="7">
    <location>
        <begin position="538"/>
        <end position="710"/>
    </location>
</feature>
<dbReference type="GO" id="GO:0031332">
    <property type="term" value="C:RNAi effector complex"/>
    <property type="evidence" value="ECO:0007669"/>
    <property type="project" value="InterPro"/>
</dbReference>
<feature type="domain" description="TNase-like" evidence="7">
    <location>
        <begin position="18"/>
        <end position="167"/>
    </location>
</feature>
<dbReference type="WBParaSite" id="TREG1_79060.1">
    <property type="protein sequence ID" value="TREG1_79060.1"/>
    <property type="gene ID" value="TREG1_79060"/>
</dbReference>
<dbReference type="InterPro" id="IPR016071">
    <property type="entry name" value="Staphylococal_nuclease_OB-fold"/>
</dbReference>
<keyword evidence="2 4" id="KW-0963">Cytoplasm</keyword>
<dbReference type="PROSITE" id="PS50304">
    <property type="entry name" value="TUDOR"/>
    <property type="match status" value="1"/>
</dbReference>
<evidence type="ECO:0000259" key="7">
    <source>
        <dbReference type="PROSITE" id="PS50830"/>
    </source>
</evidence>
<dbReference type="GO" id="GO:0031047">
    <property type="term" value="P:regulatory ncRNA-mediated gene silencing"/>
    <property type="evidence" value="ECO:0007669"/>
    <property type="project" value="UniProtKB-UniRule"/>
</dbReference>
<dbReference type="PROSITE" id="PS50830">
    <property type="entry name" value="TNASE_3"/>
    <property type="match status" value="4"/>
</dbReference>
<keyword evidence="8" id="KW-1185">Reference proteome</keyword>
<evidence type="ECO:0000313" key="8">
    <source>
        <dbReference type="Proteomes" id="UP000050795"/>
    </source>
</evidence>
<dbReference type="CDD" id="cd00175">
    <property type="entry name" value="SNc"/>
    <property type="match status" value="1"/>
</dbReference>
<dbReference type="Gene3D" id="2.40.50.90">
    <property type="match status" value="5"/>
</dbReference>
<dbReference type="GO" id="GO:0005634">
    <property type="term" value="C:nucleus"/>
    <property type="evidence" value="ECO:0007669"/>
    <property type="project" value="TreeGrafter"/>
</dbReference>
<reference evidence="8" key="1">
    <citation type="submission" date="2022-06" db="EMBL/GenBank/DDBJ databases">
        <authorList>
            <person name="Berger JAMES D."/>
            <person name="Berger JAMES D."/>
        </authorList>
    </citation>
    <scope>NUCLEOTIDE SEQUENCE [LARGE SCALE GENOMIC DNA]</scope>
</reference>
<dbReference type="FunFam" id="2.40.50.90:FF:000018">
    <property type="entry name" value="Ribonuclease"/>
    <property type="match status" value="1"/>
</dbReference>
<feature type="region of interest" description="Disordered" evidence="5">
    <location>
        <begin position="632"/>
        <end position="655"/>
    </location>
</feature>
<dbReference type="GO" id="GO:0005829">
    <property type="term" value="C:cytosol"/>
    <property type="evidence" value="ECO:0007669"/>
    <property type="project" value="UniProtKB-UniRule"/>
</dbReference>
<dbReference type="GO" id="GO:0006402">
    <property type="term" value="P:mRNA catabolic process"/>
    <property type="evidence" value="ECO:0007669"/>
    <property type="project" value="UniProtKB-UniRule"/>
</dbReference>
<dbReference type="FunFam" id="2.30.30.140:FF:000018">
    <property type="entry name" value="Serine/threonine-protein kinase 31"/>
    <property type="match status" value="1"/>
</dbReference>
<keyword evidence="3" id="KW-0677">Repeat</keyword>
<dbReference type="SUPFAM" id="SSF63748">
    <property type="entry name" value="Tudor/PWWP/MBT"/>
    <property type="match status" value="1"/>
</dbReference>
<dbReference type="GO" id="GO:0003723">
    <property type="term" value="F:RNA binding"/>
    <property type="evidence" value="ECO:0007669"/>
    <property type="project" value="UniProtKB-UniRule"/>
</dbReference>
<dbReference type="InterPro" id="IPR016685">
    <property type="entry name" value="Silence_cplx_Nase-comp_TudorSN"/>
</dbReference>
<dbReference type="PIRSF" id="PIRSF017179">
    <property type="entry name" value="RISC-Tudor-SN"/>
    <property type="match status" value="1"/>
</dbReference>
<proteinExistence type="predicted"/>
<evidence type="ECO:0000256" key="3">
    <source>
        <dbReference type="ARBA" id="ARBA00022737"/>
    </source>
</evidence>
<dbReference type="FunFam" id="2.40.50.90:FF:000002">
    <property type="entry name" value="Staphylococcal nuclease domain-containing protein"/>
    <property type="match status" value="1"/>
</dbReference>
<dbReference type="Pfam" id="PF00565">
    <property type="entry name" value="SNase"/>
    <property type="match status" value="4"/>
</dbReference>
<dbReference type="GO" id="GO:0004518">
    <property type="term" value="F:nuclease activity"/>
    <property type="evidence" value="ECO:0007669"/>
    <property type="project" value="TreeGrafter"/>
</dbReference>
<dbReference type="SUPFAM" id="SSF50199">
    <property type="entry name" value="Staphylococcal nuclease"/>
    <property type="match status" value="5"/>
</dbReference>
<dbReference type="Gene3D" id="2.30.30.140">
    <property type="match status" value="1"/>
</dbReference>
<evidence type="ECO:0000256" key="1">
    <source>
        <dbReference type="ARBA" id="ARBA00004496"/>
    </source>
</evidence>
<evidence type="ECO:0000256" key="2">
    <source>
        <dbReference type="ARBA" id="ARBA00022490"/>
    </source>
</evidence>
<evidence type="ECO:0000259" key="6">
    <source>
        <dbReference type="PROSITE" id="PS50304"/>
    </source>
</evidence>
<dbReference type="InterPro" id="IPR002999">
    <property type="entry name" value="Tudor"/>
</dbReference>
<evidence type="ECO:0000313" key="9">
    <source>
        <dbReference type="WBParaSite" id="TREG1_79060.1"/>
    </source>
</evidence>
<dbReference type="PANTHER" id="PTHR12302">
    <property type="entry name" value="EBNA2 BINDING PROTEIN P100"/>
    <property type="match status" value="1"/>
</dbReference>